<evidence type="ECO:0000313" key="3">
    <source>
        <dbReference type="Proteomes" id="UP000326380"/>
    </source>
</evidence>
<organism evidence="2 3">
    <name type="scientific">Hymenobacter busanensis</name>
    <dbReference type="NCBI Taxonomy" id="2607656"/>
    <lineage>
        <taxon>Bacteria</taxon>
        <taxon>Pseudomonadati</taxon>
        <taxon>Bacteroidota</taxon>
        <taxon>Cytophagia</taxon>
        <taxon>Cytophagales</taxon>
        <taxon>Hymenobacteraceae</taxon>
        <taxon>Hymenobacter</taxon>
    </lineage>
</organism>
<dbReference type="Gene3D" id="3.40.50.1110">
    <property type="entry name" value="SGNH hydrolase"/>
    <property type="match status" value="1"/>
</dbReference>
<name>A0A7L5A0X6_9BACT</name>
<dbReference type="Proteomes" id="UP000326380">
    <property type="component" value="Unassembled WGS sequence"/>
</dbReference>
<proteinExistence type="predicted"/>
<evidence type="ECO:0000313" key="2">
    <source>
        <dbReference type="EMBL" id="KAA9331594.1"/>
    </source>
</evidence>
<dbReference type="AlphaFoldDB" id="A0A7L5A0X6"/>
<dbReference type="PANTHER" id="PTHR30383:SF5">
    <property type="entry name" value="SGNH HYDROLASE-TYPE ESTERASE DOMAIN-CONTAINING PROTEIN"/>
    <property type="match status" value="1"/>
</dbReference>
<dbReference type="PANTHER" id="PTHR30383">
    <property type="entry name" value="THIOESTERASE 1/PROTEASE 1/LYSOPHOSPHOLIPASE L1"/>
    <property type="match status" value="1"/>
</dbReference>
<protein>
    <recommendedName>
        <fullName evidence="1">SGNH hydrolase-type esterase domain-containing protein</fullName>
    </recommendedName>
</protein>
<dbReference type="InterPro" id="IPR013830">
    <property type="entry name" value="SGNH_hydro"/>
</dbReference>
<reference evidence="2 3" key="1">
    <citation type="submission" date="2019-09" db="EMBL/GenBank/DDBJ databases">
        <title>Genome sequence of Hymenobacter sp. M3.</title>
        <authorList>
            <person name="Srinivasan S."/>
        </authorList>
    </citation>
    <scope>NUCLEOTIDE SEQUENCE [LARGE SCALE GENOMIC DNA]</scope>
    <source>
        <strain evidence="2 3">M3</strain>
    </source>
</reference>
<dbReference type="Pfam" id="PF13472">
    <property type="entry name" value="Lipase_GDSL_2"/>
    <property type="match status" value="1"/>
</dbReference>
<evidence type="ECO:0000259" key="1">
    <source>
        <dbReference type="Pfam" id="PF13472"/>
    </source>
</evidence>
<sequence length="226" mass="26036">MSLPVTLRWALSCMLGLLSGPLHAQPTDTKPQQWAKAVAAFARQDSLTPPPPNSIVFTGSSTILAWRTLATDFPGRPVLNRGFGGSQTPDVNFFFDQLILKYRPRQVVLYEGDNDLVYGQTPDQVYAAFQEFARRLRRELPDTRLLFLAIKPSPSRWQKWPQMQETNRRIRRYCARHRRQQYVDVATPLLGPNGKPRPELFRADSLHMTRPGYELWTKIVEPYLVK</sequence>
<dbReference type="EMBL" id="VTWU01000005">
    <property type="protein sequence ID" value="KAA9331594.1"/>
    <property type="molecule type" value="Genomic_DNA"/>
</dbReference>
<dbReference type="GO" id="GO:0004622">
    <property type="term" value="F:phosphatidylcholine lysophospholipase activity"/>
    <property type="evidence" value="ECO:0007669"/>
    <property type="project" value="TreeGrafter"/>
</dbReference>
<dbReference type="InterPro" id="IPR051532">
    <property type="entry name" value="Ester_Hydrolysis_Enzymes"/>
</dbReference>
<keyword evidence="3" id="KW-1185">Reference proteome</keyword>
<feature type="domain" description="SGNH hydrolase-type esterase" evidence="1">
    <location>
        <begin position="63"/>
        <end position="215"/>
    </location>
</feature>
<accession>A0A7L5A0X6</accession>
<dbReference type="InterPro" id="IPR036514">
    <property type="entry name" value="SGNH_hydro_sf"/>
</dbReference>
<dbReference type="CDD" id="cd04502">
    <property type="entry name" value="SGNH_hydrolase_like_7"/>
    <property type="match status" value="1"/>
</dbReference>
<comment type="caution">
    <text evidence="2">The sequence shown here is derived from an EMBL/GenBank/DDBJ whole genome shotgun (WGS) entry which is preliminary data.</text>
</comment>
<dbReference type="SUPFAM" id="SSF52266">
    <property type="entry name" value="SGNH hydrolase"/>
    <property type="match status" value="1"/>
</dbReference>
<dbReference type="RefSeq" id="WP_151079774.1">
    <property type="nucleotide sequence ID" value="NZ_CP047647.1"/>
</dbReference>
<gene>
    <name evidence="2" type="ORF">F0P96_15280</name>
</gene>